<evidence type="ECO:0000313" key="2">
    <source>
        <dbReference type="Proteomes" id="UP000029590"/>
    </source>
</evidence>
<dbReference type="RefSeq" id="WP_127841057.1">
    <property type="nucleotide sequence ID" value="NZ_CADEVY010000004.1"/>
</dbReference>
<dbReference type="KEGG" id="bgo:BM43_3957"/>
<dbReference type="AlphaFoldDB" id="A0AAW3EUT9"/>
<gene>
    <name evidence="1" type="ORF">DM48_7548</name>
</gene>
<evidence type="ECO:0008006" key="3">
    <source>
        <dbReference type="Google" id="ProtNLM"/>
    </source>
</evidence>
<organism evidence="1 2">
    <name type="scientific">Burkholderia gladioli</name>
    <name type="common">Pseudomonas marginata</name>
    <name type="synonym">Phytomonas marginata</name>
    <dbReference type="NCBI Taxonomy" id="28095"/>
    <lineage>
        <taxon>Bacteria</taxon>
        <taxon>Pseudomonadati</taxon>
        <taxon>Pseudomonadota</taxon>
        <taxon>Betaproteobacteria</taxon>
        <taxon>Burkholderiales</taxon>
        <taxon>Burkholderiaceae</taxon>
        <taxon>Burkholderia</taxon>
    </lineage>
</organism>
<proteinExistence type="predicted"/>
<accession>A0AAW3EUT9</accession>
<protein>
    <recommendedName>
        <fullName evidence="3">ATP-binding protein</fullName>
    </recommendedName>
</protein>
<comment type="caution">
    <text evidence="1">The sequence shown here is derived from an EMBL/GenBank/DDBJ whole genome shotgun (WGS) entry which is preliminary data.</text>
</comment>
<dbReference type="Proteomes" id="UP000029590">
    <property type="component" value="Unassembled WGS sequence"/>
</dbReference>
<reference evidence="1 2" key="1">
    <citation type="submission" date="2014-04" db="EMBL/GenBank/DDBJ databases">
        <authorList>
            <person name="Bishop-Lilly K.A."/>
            <person name="Broomall S.M."/>
            <person name="Chain P.S."/>
            <person name="Chertkov O."/>
            <person name="Coyne S.R."/>
            <person name="Daligault H.E."/>
            <person name="Davenport K.W."/>
            <person name="Erkkila T."/>
            <person name="Frey K.G."/>
            <person name="Gibbons H.S."/>
            <person name="Gu W."/>
            <person name="Jaissle J."/>
            <person name="Johnson S.L."/>
            <person name="Koroleva G.I."/>
            <person name="Ladner J.T."/>
            <person name="Lo C.-C."/>
            <person name="Minogue T.D."/>
            <person name="Munk C."/>
            <person name="Palacios G.F."/>
            <person name="Redden C.L."/>
            <person name="Rosenzweig C.N."/>
            <person name="Scholz M.B."/>
            <person name="Teshima H."/>
            <person name="Xu Y."/>
        </authorList>
    </citation>
    <scope>NUCLEOTIDE SEQUENCE [LARGE SCALE GENOMIC DNA]</scope>
    <source>
        <strain evidence="2">gladioli</strain>
    </source>
</reference>
<evidence type="ECO:0000313" key="1">
    <source>
        <dbReference type="EMBL" id="KGC10999.1"/>
    </source>
</evidence>
<sequence>MPKKIIDGLTLAGSHTRSVALDRDIGNAAAASNYMVTAAAAAALRQIGDGLAEKSVQRAWKIVGPYGSGKTALGVVLAQLASGSKAFPATHRMVAGVAPRLSTLFEGCKRYPLTVVGSRTSVGRALAAAVANTLAGWHGKAAAALRRALDVQAGTYKGLALNSVAGELAADVATVAQAEGYDGVLLLVDEVGKFIEHAALRPEEGDLIALQQIAERACTEGDEKLAVVVMLHQHFASYAAGVGRSLSDEWHKIAARFDEVAFDEPVERYAHFAAHALKVKSVIKSDTTLVNAANALYANARKLGVLQAKSESDRVLFRQAEMLYPLHPLTVACLAIISKRYGQSERSFHAFLRGNELFGLRDFAHRHELGEWFGLSEVFDYLAHGYSLRFRDLGAERRWAFALAVLERQTFESGCLRILKTIGVLELVSTGVTLPVSAKLIAFALGERDVGPIVVQCDDLVDKGILLRRGTGTYAFAVSDAVNIEAVYEKAARSGEENLAISGLSSALSQRLIVANKHYDETGTIRTMAVAAGSPGAWPKRQKLRDGELAPDAWLNLVITVKGADTESQALDRIKQETDKLTISAVLALEPDGRAALAEYAIWQAVQREVDHKRLDPWTSQYVSGRLQGVRETIERLVLSQLMPLSDRPGPKYWYQGKPIPRSELMNLSQLASWLFDELYDASPRVVNELINKDRPPSAIVLARQRMFEVILGGDATRPISGDSEYPPERLIHHTLLRQTGLWVEENGCWRLTEPTAEAPIDITHVWDRISELLRSGEGQTFQALLDDLARPGLGIRSGPAGIWIVMYLLIRRSRCAVFERGTLALEVTNELLQRMFKNPSAFELRELNVDEHSMRLLQAYRTAIAAVGSTVGGELTFLELARSLYRWRGRLPEFALQTGRVSKDAVLVRSVLGKAQDPIELLTASLPRLHHEARTKESFADWLIRILSELGMAHRRLQEQVMTEIGNSFEIHGPLGRVRNQLQAECATAASDLGDARLKSFILRCTDLSLTDEKWLDSIGSLIVQRPLDAWVDETIGRFNQELSELCAKYKRWLRVVMQRGKVPRAVERFVGVTLTMPGGQESSLFFAATEQSAHVAREVAASIKKQTGGNIQLAAAALAQALLEVHDADASKEEQEKDHGRRKAG</sequence>
<name>A0AAW3EUT9_BURGA</name>
<dbReference type="EMBL" id="JPGG01000017">
    <property type="protein sequence ID" value="KGC10999.1"/>
    <property type="molecule type" value="Genomic_DNA"/>
</dbReference>